<dbReference type="InterPro" id="IPR049349">
    <property type="entry name" value="DUF2264_N"/>
</dbReference>
<dbReference type="PIRSF" id="PIRSF014753">
    <property type="entry name" value="UCP014753"/>
    <property type="match status" value="1"/>
</dbReference>
<dbReference type="PANTHER" id="PTHR35339:SF4">
    <property type="entry name" value="LINALOOL DEHYDRATASE_ISOMERASE DOMAIN-CONTAINING PROTEIN"/>
    <property type="match status" value="1"/>
</dbReference>
<accession>A0A5R9GF49</accession>
<feature type="domain" description="DUF2264" evidence="2">
    <location>
        <begin position="367"/>
        <end position="588"/>
    </location>
</feature>
<proteinExistence type="predicted"/>
<reference evidence="3 4" key="1">
    <citation type="submission" date="2019-05" db="EMBL/GenBank/DDBJ databases">
        <authorList>
            <person name="Narsing Rao M.P."/>
            <person name="Li W.J."/>
        </authorList>
    </citation>
    <scope>NUCLEOTIDE SEQUENCE [LARGE SCALE GENOMIC DNA]</scope>
    <source>
        <strain evidence="3 4">SYSU_K30003</strain>
    </source>
</reference>
<keyword evidence="4" id="KW-1185">Reference proteome</keyword>
<dbReference type="EMBL" id="VCIW01000007">
    <property type="protein sequence ID" value="TLS51854.1"/>
    <property type="molecule type" value="Genomic_DNA"/>
</dbReference>
<dbReference type="RefSeq" id="WP_138194561.1">
    <property type="nucleotide sequence ID" value="NZ_VCIW01000007.1"/>
</dbReference>
<dbReference type="OrthoDB" id="9813465at2"/>
<organism evidence="3 4">
    <name type="scientific">Paenibacillus antri</name>
    <dbReference type="NCBI Taxonomy" id="2582848"/>
    <lineage>
        <taxon>Bacteria</taxon>
        <taxon>Bacillati</taxon>
        <taxon>Bacillota</taxon>
        <taxon>Bacilli</taxon>
        <taxon>Bacillales</taxon>
        <taxon>Paenibacillaceae</taxon>
        <taxon>Paenibacillus</taxon>
    </lineage>
</organism>
<sequence>MHSLALPIQRNPLATREDLQAAVNQLCLPLLPYYSEGKARLRLGATASGCTGATAELEGFSRVLWGLAPLAAGGGNSELWETVREGVRNGTDPAHREYWGDAADYDQKLVEMAAIGLALALAPDHIWEPLQEPERQRLYQWLQQINHRKLHDCNWLLFQVVVNLGFRAVGLPYDQALMHRNLDRIDAFYLSDGWYSDGRDAHCDYYGPFAIHYCCLIYAVLMEKEDPERSALYKERAAGFAKDFIHWFAGDGSALPFGRSLAYRFTQAAFWSAMAYAGVEAFPMGVMKGIILRNLRWWFRQPIFQADGTLTIGYAYPNLIMAENYNAPGSPYWALKTFLPLALQADHPFWQAEEQPLPKLAESAVQAEPRQIVHRQDERNHVVAFNAGHKATNEHTHTSAKYEKFAYSNVFGFSVPRAEWGLAQGAFDSMLALSEEDNLFRVKRTAEEYSIQENVIYTKWKPWRDVEVRTWIVSGAPWHVRVHCIRSNRSLVAAEGGFALGIENRDVEAGDRWQAVPEESKLIASSYWGASGVIRLLGGGAVHLVHPNANTNLIHPRTVIPTVATTLVPGTTWLATGVYGQPGKEDLAQWSHPPFLEFAADELLVYFGNSTKVAARIETG</sequence>
<evidence type="ECO:0000313" key="4">
    <source>
        <dbReference type="Proteomes" id="UP000309676"/>
    </source>
</evidence>
<dbReference type="PANTHER" id="PTHR35339">
    <property type="entry name" value="LINALOOL DEHYDRATASE_ISOMERASE DOMAIN-CONTAINING PROTEIN"/>
    <property type="match status" value="1"/>
</dbReference>
<comment type="caution">
    <text evidence="3">The sequence shown here is derived from an EMBL/GenBank/DDBJ whole genome shotgun (WGS) entry which is preliminary data.</text>
</comment>
<protein>
    <submittedName>
        <fullName evidence="3">DUF2264 domain-containing protein</fullName>
    </submittedName>
</protein>
<dbReference type="Pfam" id="PF20938">
    <property type="entry name" value="DUF2264_C"/>
    <property type="match status" value="1"/>
</dbReference>
<gene>
    <name evidence="3" type="ORF">FE782_13170</name>
</gene>
<evidence type="ECO:0000259" key="2">
    <source>
        <dbReference type="Pfam" id="PF20938"/>
    </source>
</evidence>
<dbReference type="InterPro" id="IPR049237">
    <property type="entry name" value="DUF2264_C"/>
</dbReference>
<dbReference type="Pfam" id="PF10022">
    <property type="entry name" value="DUF2264"/>
    <property type="match status" value="1"/>
</dbReference>
<evidence type="ECO:0000259" key="1">
    <source>
        <dbReference type="Pfam" id="PF10022"/>
    </source>
</evidence>
<dbReference type="InterPro" id="IPR016624">
    <property type="entry name" value="UCP014753"/>
</dbReference>
<name>A0A5R9GF49_9BACL</name>
<dbReference type="Proteomes" id="UP000309676">
    <property type="component" value="Unassembled WGS sequence"/>
</dbReference>
<evidence type="ECO:0000313" key="3">
    <source>
        <dbReference type="EMBL" id="TLS51854.1"/>
    </source>
</evidence>
<dbReference type="AlphaFoldDB" id="A0A5R9GF49"/>
<feature type="domain" description="DUF2264" evidence="1">
    <location>
        <begin position="15"/>
        <end position="357"/>
    </location>
</feature>